<sequence length="178" mass="19712">APFPSSLPPTGTGRFEVSALPGEIEPIRRYRARAPGSPWTHLPDSGRLRWDMDTNPCASPFPPEDFSPSSKRHRTVEDFNKFCTFVLAYAGYIPYPQEETPLRSSPSPPVVLEVPSTVIAGTPDSMTSLLLSPCQSRAERALVSSSEQNHMFPYSSGQNQAAFCQSESKPIRSERRKN</sequence>
<feature type="compositionally biased region" description="Basic and acidic residues" evidence="3">
    <location>
        <begin position="169"/>
        <end position="178"/>
    </location>
</feature>
<feature type="region of interest" description="Disordered" evidence="3">
    <location>
        <begin position="141"/>
        <end position="178"/>
    </location>
</feature>
<evidence type="ECO:0000313" key="4">
    <source>
        <dbReference type="EMBL" id="KAG6930763.1"/>
    </source>
</evidence>
<evidence type="ECO:0000256" key="3">
    <source>
        <dbReference type="SAM" id="MobiDB-lite"/>
    </source>
</evidence>
<keyword evidence="5" id="KW-1185">Reference proteome</keyword>
<dbReference type="OrthoDB" id="79252at2759"/>
<organism evidence="4 5">
    <name type="scientific">Chelydra serpentina</name>
    <name type="common">Snapping turtle</name>
    <name type="synonym">Testudo serpentina</name>
    <dbReference type="NCBI Taxonomy" id="8475"/>
    <lineage>
        <taxon>Eukaryota</taxon>
        <taxon>Metazoa</taxon>
        <taxon>Chordata</taxon>
        <taxon>Craniata</taxon>
        <taxon>Vertebrata</taxon>
        <taxon>Euteleostomi</taxon>
        <taxon>Archelosauria</taxon>
        <taxon>Testudinata</taxon>
        <taxon>Testudines</taxon>
        <taxon>Cryptodira</taxon>
        <taxon>Durocryptodira</taxon>
        <taxon>Americhelydia</taxon>
        <taxon>Chelydroidea</taxon>
        <taxon>Chelydridae</taxon>
        <taxon>Chelydra</taxon>
    </lineage>
</organism>
<gene>
    <name evidence="4" type="primary">PHF13</name>
    <name evidence="4" type="ORF">G0U57_002977</name>
</gene>
<name>A0A8T1SQ58_CHESE</name>
<dbReference type="Proteomes" id="UP000765507">
    <property type="component" value="Unassembled WGS sequence"/>
</dbReference>
<feature type="compositionally biased region" description="Polar residues" evidence="3">
    <location>
        <begin position="143"/>
        <end position="168"/>
    </location>
</feature>
<keyword evidence="2" id="KW-0539">Nucleus</keyword>
<evidence type="ECO:0000313" key="5">
    <source>
        <dbReference type="Proteomes" id="UP000765507"/>
    </source>
</evidence>
<accession>A0A8T1SQ58</accession>
<comment type="caution">
    <text evidence="4">The sequence shown here is derived from an EMBL/GenBank/DDBJ whole genome shotgun (WGS) entry which is preliminary data.</text>
</comment>
<evidence type="ECO:0000256" key="2">
    <source>
        <dbReference type="ARBA" id="ARBA00023242"/>
    </source>
</evidence>
<reference evidence="4 5" key="1">
    <citation type="journal article" date="2020" name="G3 (Bethesda)">
        <title>Draft Genome of the Common Snapping Turtle, Chelydra serpentina, a Model for Phenotypic Plasticity in Reptiles.</title>
        <authorList>
            <person name="Das D."/>
            <person name="Singh S.K."/>
            <person name="Bierstedt J."/>
            <person name="Erickson A."/>
            <person name="Galli G.L.J."/>
            <person name="Crossley D.A. 2nd"/>
            <person name="Rhen T."/>
        </authorList>
    </citation>
    <scope>NUCLEOTIDE SEQUENCE [LARGE SCALE GENOMIC DNA]</scope>
    <source>
        <strain evidence="4">KW</strain>
    </source>
</reference>
<protein>
    <submittedName>
        <fullName evidence="4">PHD finger protein 13</fullName>
    </submittedName>
</protein>
<dbReference type="EMBL" id="JAHGAV010000137">
    <property type="protein sequence ID" value="KAG6930763.1"/>
    <property type="molecule type" value="Genomic_DNA"/>
</dbReference>
<feature type="non-terminal residue" evidence="4">
    <location>
        <position position="1"/>
    </location>
</feature>
<dbReference type="AlphaFoldDB" id="A0A8T1SQ58"/>
<comment type="subcellular location">
    <subcellularLocation>
        <location evidence="1">Nucleus</location>
    </subcellularLocation>
</comment>
<proteinExistence type="predicted"/>
<dbReference type="GO" id="GO:0005634">
    <property type="term" value="C:nucleus"/>
    <property type="evidence" value="ECO:0007669"/>
    <property type="project" value="UniProtKB-SubCell"/>
</dbReference>
<dbReference type="GO" id="GO:0003682">
    <property type="term" value="F:chromatin binding"/>
    <property type="evidence" value="ECO:0007669"/>
    <property type="project" value="TreeGrafter"/>
</dbReference>
<dbReference type="PANTHER" id="PTHR14571">
    <property type="entry name" value="HISTONE-LYSINE N-METHYLTRANSFERASE SET-26-RELATED"/>
    <property type="match status" value="1"/>
</dbReference>
<dbReference type="GO" id="GO:0007076">
    <property type="term" value="P:mitotic chromosome condensation"/>
    <property type="evidence" value="ECO:0007669"/>
    <property type="project" value="TreeGrafter"/>
</dbReference>
<dbReference type="PANTHER" id="PTHR14571:SF13">
    <property type="entry name" value="PHD FINGER PROTEIN 13"/>
    <property type="match status" value="1"/>
</dbReference>
<evidence type="ECO:0000256" key="1">
    <source>
        <dbReference type="ARBA" id="ARBA00004123"/>
    </source>
</evidence>